<proteinExistence type="predicted"/>
<dbReference type="Proteomes" id="UP000076962">
    <property type="component" value="Unassembled WGS sequence"/>
</dbReference>
<protein>
    <submittedName>
        <fullName evidence="1">Uncharacterized protein</fullName>
    </submittedName>
</protein>
<dbReference type="EMBL" id="LUTY01002956">
    <property type="protein sequence ID" value="OAD19074.1"/>
    <property type="molecule type" value="Genomic_DNA"/>
</dbReference>
<organism evidence="1 2">
    <name type="scientific">Candidatus Thiomargarita nelsonii</name>
    <dbReference type="NCBI Taxonomy" id="1003181"/>
    <lineage>
        <taxon>Bacteria</taxon>
        <taxon>Pseudomonadati</taxon>
        <taxon>Pseudomonadota</taxon>
        <taxon>Gammaproteobacteria</taxon>
        <taxon>Thiotrichales</taxon>
        <taxon>Thiotrichaceae</taxon>
        <taxon>Thiomargarita</taxon>
    </lineage>
</organism>
<dbReference type="AlphaFoldDB" id="A0A176RTL9"/>
<accession>A0A176RTL9</accession>
<name>A0A176RTL9_9GAMM</name>
<keyword evidence="2" id="KW-1185">Reference proteome</keyword>
<comment type="caution">
    <text evidence="1">The sequence shown here is derived from an EMBL/GenBank/DDBJ whole genome shotgun (WGS) entry which is preliminary data.</text>
</comment>
<reference evidence="1 2" key="1">
    <citation type="submission" date="2016-05" db="EMBL/GenBank/DDBJ databases">
        <title>Single-cell genome of chain-forming Candidatus Thiomargarita nelsonii and comparison to other large sulfur-oxidizing bacteria.</title>
        <authorList>
            <person name="Winkel M."/>
            <person name="Salman V."/>
            <person name="Woyke T."/>
            <person name="Schulz-Vogt H."/>
            <person name="Richter M."/>
            <person name="Flood B."/>
            <person name="Bailey J."/>
            <person name="Amann R."/>
            <person name="Mussmann M."/>
        </authorList>
    </citation>
    <scope>NUCLEOTIDE SEQUENCE [LARGE SCALE GENOMIC DNA]</scope>
    <source>
        <strain evidence="1 2">THI036</strain>
    </source>
</reference>
<gene>
    <name evidence="1" type="ORF">THIOM_005308</name>
</gene>
<evidence type="ECO:0000313" key="2">
    <source>
        <dbReference type="Proteomes" id="UP000076962"/>
    </source>
</evidence>
<evidence type="ECO:0000313" key="1">
    <source>
        <dbReference type="EMBL" id="OAD19074.1"/>
    </source>
</evidence>
<sequence>MCDSLCSQVHEWLKKNPEFKITDPNQFDLLRRDITATGNEDEIVLAIAMCVLGPEKRKFGPSPDEIKPHLDDLYVLLKSEIPDKDERIRRAVEFAIAYGCGWRRDIKGKKGWDGLWLGALMAMKDLLSDKIQQACNALAYHGPGPGGVRDFQRRSDSEEIQDAPLIAMQLIRGNYQNGQPNYQRYHALSEWEPQKGNLYVFLQIAIQGSAASTEPDQSRIPRVGYFSQGMYYPILEEDGLLNKGDMEFKKCQETIPDGNLCDTEFERDKCPRCEKPFNPKISRRIKKRMLYSPKSYQYKVRYRCKKCENYFPGNFFTRKICPLAACRGNQTQGTTHLLVYEPIDGLEKDDIGSEGV</sequence>